<reference evidence="5" key="1">
    <citation type="submission" date="2021-01" db="EMBL/GenBank/DDBJ databases">
        <title>Caligus Genome Assembly.</title>
        <authorList>
            <person name="Gallardo-Escarate C."/>
        </authorList>
    </citation>
    <scope>NUCLEOTIDE SEQUENCE [LARGE SCALE GENOMIC DNA]</scope>
</reference>
<gene>
    <name evidence="4" type="ORF">FKW44_006656</name>
</gene>
<dbReference type="AlphaFoldDB" id="A0A7T8QT00"/>
<feature type="signal peptide" evidence="3">
    <location>
        <begin position="1"/>
        <end position="20"/>
    </location>
</feature>
<dbReference type="PANTHER" id="PTHR24366:SF96">
    <property type="entry name" value="LEUCINE RICH REPEAT CONTAINING 53"/>
    <property type="match status" value="1"/>
</dbReference>
<dbReference type="Proteomes" id="UP000595437">
    <property type="component" value="Chromosome 4"/>
</dbReference>
<dbReference type="Pfam" id="PF00560">
    <property type="entry name" value="LRR_1"/>
    <property type="match status" value="1"/>
</dbReference>
<proteinExistence type="predicted"/>
<dbReference type="SMART" id="SM00365">
    <property type="entry name" value="LRR_SD22"/>
    <property type="match status" value="4"/>
</dbReference>
<dbReference type="Pfam" id="PF13855">
    <property type="entry name" value="LRR_8"/>
    <property type="match status" value="2"/>
</dbReference>
<dbReference type="Gene3D" id="3.80.10.10">
    <property type="entry name" value="Ribonuclease Inhibitor"/>
    <property type="match status" value="2"/>
</dbReference>
<evidence type="ECO:0000256" key="1">
    <source>
        <dbReference type="ARBA" id="ARBA00022614"/>
    </source>
</evidence>
<dbReference type="EMBL" id="CP045893">
    <property type="protein sequence ID" value="QQP53991.1"/>
    <property type="molecule type" value="Genomic_DNA"/>
</dbReference>
<evidence type="ECO:0000313" key="4">
    <source>
        <dbReference type="EMBL" id="QQP53991.1"/>
    </source>
</evidence>
<evidence type="ECO:0000256" key="2">
    <source>
        <dbReference type="ARBA" id="ARBA00022737"/>
    </source>
</evidence>
<keyword evidence="2" id="KW-0677">Repeat</keyword>
<dbReference type="PANTHER" id="PTHR24366">
    <property type="entry name" value="IG(IMMUNOGLOBULIN) AND LRR(LEUCINE RICH REPEAT) DOMAINS"/>
    <property type="match status" value="1"/>
</dbReference>
<organism evidence="4 5">
    <name type="scientific">Caligus rogercresseyi</name>
    <name type="common">Sea louse</name>
    <dbReference type="NCBI Taxonomy" id="217165"/>
    <lineage>
        <taxon>Eukaryota</taxon>
        <taxon>Metazoa</taxon>
        <taxon>Ecdysozoa</taxon>
        <taxon>Arthropoda</taxon>
        <taxon>Crustacea</taxon>
        <taxon>Multicrustacea</taxon>
        <taxon>Hexanauplia</taxon>
        <taxon>Copepoda</taxon>
        <taxon>Siphonostomatoida</taxon>
        <taxon>Caligidae</taxon>
        <taxon>Caligus</taxon>
    </lineage>
</organism>
<dbReference type="OrthoDB" id="6364837at2759"/>
<feature type="chain" id="PRO_5030716961" evidence="3">
    <location>
        <begin position="21"/>
        <end position="526"/>
    </location>
</feature>
<dbReference type="InterPro" id="IPR003591">
    <property type="entry name" value="Leu-rich_rpt_typical-subtyp"/>
</dbReference>
<keyword evidence="1" id="KW-0433">Leucine-rich repeat</keyword>
<keyword evidence="3" id="KW-0732">Signal</keyword>
<name>A0A7T8QT00_CALRO</name>
<keyword evidence="5" id="KW-1185">Reference proteome</keyword>
<evidence type="ECO:0000256" key="3">
    <source>
        <dbReference type="SAM" id="SignalP"/>
    </source>
</evidence>
<accession>A0A7T8QT00</accession>
<dbReference type="InterPro" id="IPR032675">
    <property type="entry name" value="LRR_dom_sf"/>
</dbReference>
<evidence type="ECO:0000313" key="5">
    <source>
        <dbReference type="Proteomes" id="UP000595437"/>
    </source>
</evidence>
<dbReference type="PROSITE" id="PS51450">
    <property type="entry name" value="LRR"/>
    <property type="match status" value="3"/>
</dbReference>
<dbReference type="SUPFAM" id="SSF52058">
    <property type="entry name" value="L domain-like"/>
    <property type="match status" value="1"/>
</dbReference>
<dbReference type="SMART" id="SM00369">
    <property type="entry name" value="LRR_TYP"/>
    <property type="match status" value="4"/>
</dbReference>
<protein>
    <submittedName>
        <fullName evidence="4">Leucine-rich repeat-containing protein 24</fullName>
    </submittedName>
</protein>
<sequence length="526" mass="59698">MYSSALTLLFLRLCPLDCMCDESNLFVRCGSSSNLEVVPISLNPDILELNISSTPIQRLDAAFQFYGELRVLDLSFNRITTLEDRCFENQVRLVRLNLAFNALSSFESPKVFFPLPDLEYLSLEGNRIVNISLGVLGHLSKLRNLNLRGNQLSFIPQSTFDGISKTLKEVDLSFNHIRVMDLRGLTGLGSLDLSFNPLESLKGLPHNLRELSLASTMNISSSVFNAMLSTQRDLRFLDLSSNLLQDGLLPPLVSDSLFKLVLHNNSNLQLLNIHASLSQMIRLRSLEVREQPSLRVASMDLSFFERLRYLDISNNPLLESILFSSSGKGSFQLRGRLREVRLANNHLSRFFPGHLREMDSLDAISLSGNPLGCDCHLRWIQDFLRRKRRISFGIFPQYQWRILCAGILEHRFGARNNSKKKIVDANTVAPLSEDTMVGTWRSKSTGMTFLDQNEFIYATPNNGDRIIPALQEHSPTEHYYQHYTYGAGTLPIGTSFNKDTLILRRTKFSTSPKFLTKTSIVDFYIL</sequence>
<dbReference type="InterPro" id="IPR001611">
    <property type="entry name" value="Leu-rich_rpt"/>
</dbReference>